<keyword evidence="1" id="KW-0175">Coiled coil</keyword>
<evidence type="ECO:0000313" key="2">
    <source>
        <dbReference type="EMBL" id="MDP9651951.1"/>
    </source>
</evidence>
<dbReference type="EMBL" id="JAURTK010000042">
    <property type="protein sequence ID" value="MDP9651951.1"/>
    <property type="molecule type" value="Genomic_DNA"/>
</dbReference>
<protein>
    <submittedName>
        <fullName evidence="2">Uncharacterized protein</fullName>
    </submittedName>
</protein>
<evidence type="ECO:0000256" key="1">
    <source>
        <dbReference type="SAM" id="Coils"/>
    </source>
</evidence>
<proteinExistence type="predicted"/>
<reference evidence="2" key="1">
    <citation type="submission" date="2023-07" db="EMBL/GenBank/DDBJ databases">
        <title>Sorghum-associated microbial communities from plants grown in Nebraska, USA.</title>
        <authorList>
            <person name="Schachtman D."/>
        </authorList>
    </citation>
    <scope>NUCLEOTIDE SEQUENCE</scope>
    <source>
        <strain evidence="2">DS1061</strain>
    </source>
</reference>
<name>A0AB73IPM9_9BURK</name>
<feature type="coiled-coil region" evidence="1">
    <location>
        <begin position="23"/>
        <end position="53"/>
    </location>
</feature>
<organism evidence="2 3">
    <name type="scientific">Paraburkholderia caledonica</name>
    <dbReference type="NCBI Taxonomy" id="134536"/>
    <lineage>
        <taxon>Bacteria</taxon>
        <taxon>Pseudomonadati</taxon>
        <taxon>Pseudomonadota</taxon>
        <taxon>Betaproteobacteria</taxon>
        <taxon>Burkholderiales</taxon>
        <taxon>Burkholderiaceae</taxon>
        <taxon>Paraburkholderia</taxon>
    </lineage>
</organism>
<comment type="caution">
    <text evidence="2">The sequence shown here is derived from an EMBL/GenBank/DDBJ whole genome shotgun (WGS) entry which is preliminary data.</text>
</comment>
<gene>
    <name evidence="2" type="ORF">J2793_007426</name>
</gene>
<evidence type="ECO:0000313" key="3">
    <source>
        <dbReference type="Proteomes" id="UP001229486"/>
    </source>
</evidence>
<dbReference type="Proteomes" id="UP001229486">
    <property type="component" value="Unassembled WGS sequence"/>
</dbReference>
<dbReference type="AlphaFoldDB" id="A0AB73IPM9"/>
<sequence length="88" mass="10344">MQRYLDLTETADRTSPTGFDVKTVRLQEKIAVLRQQMRRLKRISRQLQDERDKQLPMTDPHARSMATKWKRLLHSGYSIRAAVSLICC</sequence>
<accession>A0AB73IPM9</accession>